<dbReference type="PANTHER" id="PTHR21663">
    <property type="entry name" value="HYPOTHETICAL HEAT DOMAIN-CONTAINING"/>
    <property type="match status" value="1"/>
</dbReference>
<dbReference type="GO" id="GO:0005829">
    <property type="term" value="C:cytosol"/>
    <property type="evidence" value="ECO:0007669"/>
    <property type="project" value="GOC"/>
</dbReference>
<dbReference type="SUPFAM" id="SSF48371">
    <property type="entry name" value="ARM repeat"/>
    <property type="match status" value="1"/>
</dbReference>
<dbReference type="PANTHER" id="PTHR21663:SF0">
    <property type="entry name" value="HEAT REPEAT-CONTAINING PROTEIN 5B"/>
    <property type="match status" value="1"/>
</dbReference>
<gene>
    <name evidence="2" type="ORF">C6P45_004849</name>
</gene>
<accession>A0A9P6WC35</accession>
<dbReference type="GO" id="GO:0008104">
    <property type="term" value="P:intracellular protein localization"/>
    <property type="evidence" value="ECO:0007669"/>
    <property type="project" value="TreeGrafter"/>
</dbReference>
<dbReference type="Pfam" id="PF20210">
    <property type="entry name" value="Laa1_Sip1_HTR5"/>
    <property type="match status" value="1"/>
</dbReference>
<dbReference type="EMBL" id="PUHR01000072">
    <property type="protein sequence ID" value="KAG0668289.1"/>
    <property type="molecule type" value="Genomic_DNA"/>
</dbReference>
<proteinExistence type="predicted"/>
<name>A0A9P6WC35_MAUEX</name>
<dbReference type="Pfam" id="PF25808">
    <property type="entry name" value="TPR_LAA1_C"/>
    <property type="match status" value="1"/>
</dbReference>
<keyword evidence="3" id="KW-1185">Reference proteome</keyword>
<reference evidence="2 3" key="1">
    <citation type="submission" date="2020-11" db="EMBL/GenBank/DDBJ databases">
        <title>Kefir isolates.</title>
        <authorList>
            <person name="Marcisauskas S."/>
            <person name="Kim Y."/>
            <person name="Blasche S."/>
        </authorList>
    </citation>
    <scope>NUCLEOTIDE SEQUENCE [LARGE SCALE GENOMIC DNA]</scope>
    <source>
        <strain evidence="2 3">OG2</strain>
    </source>
</reference>
<dbReference type="InterPro" id="IPR057981">
    <property type="entry name" value="TPR_LAA1-like_C"/>
</dbReference>
<sequence length="1985" mass="227689">MSEQKSLKDVVETSTNVRHDISSWLRINFEEVIDDTNQENKTEELPLEIIEELSKFSKHITEIEDLTNLESHNISIATSQLLCSSLCRISSENMGKIYNTAELMSNILAEENVSEQDKDDKSKNKKSNSKKTYTYTFPKELAATCLIQLFELFAKDIHSLVPFLLPIIFKNIKKILEKSKHFHALYSVTLSKLLRSMFRNTNGNFFDTTYSSKFTKLSKSVFEEMNNKQIDYPVDFISALIECWTFIFKQESYITEHNNDIMETIYIKFWKSEIAVYGISNDYTRIITAKALAEIIFDYKFTKKVIDLEQALEFYVKIFRHSHSRDVRAGCFESVTQFLTMNLLADSSFLHDCKYLYILQRLSAVFSLKNTTDRRSETIIRWLNMFKSLHKLILPHISEASKTQILFTLLGLRSEESLINNTGDRISFPITVDSEQTNQWYIMLQLDIVELLLLALSSSFTNGLKMRDEVKEQLIKLSISDLYVIRLYSNRVLKIFLVNFPDLLTPVISHSLSELSNTFDNKNKAILSFAQLHGHALIIANLVSAMDKDYVPYELIMRITVFATSFIKNHTTSTNGDLYFKGLVCWILLAGLMNYKDCQYLSTQKAQLLLFWKVLLTHSFTYRNEEELFRNLKTRTHALTCLLTFLSNADINKDLSTQLSYLLTKCSNFNHSVELKSARIDDALLENENRIVQIYLQLQEFIRYDFNSSLLILIMKNFSDPNLYIEPSSSILPSVKSIKKISKKDDTRKEKVLEYTIDGLLRSEDNFGYGISSKIVNEGIIELNSKNIENRITDVPGLWSNNADYWYKTFENEVKVPISRLLSNDSLVLLFGTNSYANGTLYMPKVTTSLIDFSMELFSSVFPYLNSNIQYSLIENLNLALFSKNTTLMRSVAISANICTALYTSLQTIERENISLDKSVGTLMLESIRKVEFNNDNYLTCLKSNCVGLIISAVRRDMEAEEAADFIEEQCNIIIKGLSDNDEPFVRMLNILSLSSIYQRNANIAKFENLYEVLFTMMKDPHPVIHSWSLKALDILLKKHSTMKYEQISTLLIALLNYMLNPQYGYCGSSTLRYNYNFQYNSHYMIASIINTIVENVGPNLSILNSDGLTSFQNICLYLVTNGDLPQQLKGIKIYEKISIFKLNNVLSDGIFIQIAENFISNSLSLGIGSSYFDTTFTSRHELISRTCSIDAALQCFEVFEQLARLQKGNLFFQRLETTCWRYLALYPNYMPIRRYFKEWLKQTPDTLRWLEKLRQMYEMTNGKLFKNISILNYNILIERGVLNLETKEITSELEEKMENRDDQTTATEKLQLSDALQWSTKETILGLLAKLCIDTQDDGTSDKLSSKIPELIKLSFNATSTNIEPINKLGLSILHIILKMFTDIPDPEYAQKSILEQHEAQISSALVSVFHTGSSPDVITMAINVGAEIIYSGILPSITKSRIAQLLIKLLDTFDTDSTNLIIGTIEISTKTAKRKIELAVLNSWAKLTQYSIETSNEILITFTKTYWSILIPLWIVSLREYMILNYEGTTLESDHTRLALYQPVWLNMIKAVSSLLFIDKQSLLKCMNSDELDSFMFALASRCLDEILHNIDNDEVKLNLLGTVHGIFKCNILLQSIFSDDIFSEIIGIFNRLISTGSSSEKIAVIEIINDLLRGYRVTNPSHEEFLAGIDKLYELLKLLMFIISDLLPFIKVSDMQNTLEQEIKITKLEQGILRRAVGVLEENINQFDEIFKVDLYACQLFIIGRVYLSKSVNDLLPIFLPLLKNIVSDMTGNDEGERLLTIFYKSTCQKYDTVNDSNRIATFLVLLTNGFNSFNDEDFRYNVQQLSDNIDADGTSMIIISGLQKIVENVDKFESCKHVMEIFMKELFLIEELPEDIIISALNILVTFSKQVGSIDETKYQPSFLLCMLFICKHQDTLKSQLPTVTAVMRDLAKLEPGDFKLSIQRILQTEYKKNIESIIGNIDLDAPSEENAASVELKTFK</sequence>
<organism evidence="2 3">
    <name type="scientific">Maudiozyma exigua</name>
    <name type="common">Yeast</name>
    <name type="synonym">Kazachstania exigua</name>
    <dbReference type="NCBI Taxonomy" id="34358"/>
    <lineage>
        <taxon>Eukaryota</taxon>
        <taxon>Fungi</taxon>
        <taxon>Dikarya</taxon>
        <taxon>Ascomycota</taxon>
        <taxon>Saccharomycotina</taxon>
        <taxon>Saccharomycetes</taxon>
        <taxon>Saccharomycetales</taxon>
        <taxon>Saccharomycetaceae</taxon>
        <taxon>Maudiozyma</taxon>
    </lineage>
</organism>
<evidence type="ECO:0000313" key="2">
    <source>
        <dbReference type="EMBL" id="KAG0668289.1"/>
    </source>
</evidence>
<dbReference type="Proteomes" id="UP000750334">
    <property type="component" value="Unassembled WGS sequence"/>
</dbReference>
<feature type="domain" description="LAA1-like C-terminal TPR repeats" evidence="1">
    <location>
        <begin position="1818"/>
        <end position="1963"/>
    </location>
</feature>
<dbReference type="InterPro" id="IPR016024">
    <property type="entry name" value="ARM-type_fold"/>
</dbReference>
<evidence type="ECO:0000313" key="3">
    <source>
        <dbReference type="Proteomes" id="UP000750334"/>
    </source>
</evidence>
<dbReference type="GO" id="GO:0016020">
    <property type="term" value="C:membrane"/>
    <property type="evidence" value="ECO:0007669"/>
    <property type="project" value="TreeGrafter"/>
</dbReference>
<dbReference type="GO" id="GO:0042147">
    <property type="term" value="P:retrograde transport, endosome to Golgi"/>
    <property type="evidence" value="ECO:0007669"/>
    <property type="project" value="TreeGrafter"/>
</dbReference>
<dbReference type="GO" id="GO:0006897">
    <property type="term" value="P:endocytosis"/>
    <property type="evidence" value="ECO:0007669"/>
    <property type="project" value="TreeGrafter"/>
</dbReference>
<dbReference type="GO" id="GO:0030139">
    <property type="term" value="C:endocytic vesicle"/>
    <property type="evidence" value="ECO:0007669"/>
    <property type="project" value="TreeGrafter"/>
</dbReference>
<comment type="caution">
    <text evidence="2">The sequence shown here is derived from an EMBL/GenBank/DDBJ whole genome shotgun (WGS) entry which is preliminary data.</text>
</comment>
<dbReference type="GO" id="GO:0005794">
    <property type="term" value="C:Golgi apparatus"/>
    <property type="evidence" value="ECO:0007669"/>
    <property type="project" value="TreeGrafter"/>
</dbReference>
<evidence type="ECO:0000259" key="1">
    <source>
        <dbReference type="Pfam" id="PF25808"/>
    </source>
</evidence>
<dbReference type="InterPro" id="IPR040108">
    <property type="entry name" value="Laa1/Sip1/HEATR5"/>
</dbReference>
<dbReference type="InterPro" id="IPR046837">
    <property type="entry name" value="Laa1/Sip1/HEATR5-like_HEAT"/>
</dbReference>
<protein>
    <recommendedName>
        <fullName evidence="1">LAA1-like C-terminal TPR repeats domain-containing protein</fullName>
    </recommendedName>
</protein>
<dbReference type="OrthoDB" id="192608at2759"/>